<gene>
    <name evidence="7" type="ORF">K9W46_03870</name>
</gene>
<dbReference type="InterPro" id="IPR013525">
    <property type="entry name" value="ABC2_TM"/>
</dbReference>
<keyword evidence="4 5" id="KW-0472">Membrane</keyword>
<feature type="transmembrane region" description="Helical" evidence="5">
    <location>
        <begin position="71"/>
        <end position="91"/>
    </location>
</feature>
<dbReference type="GO" id="GO:0043190">
    <property type="term" value="C:ATP-binding cassette (ABC) transporter complex"/>
    <property type="evidence" value="ECO:0007669"/>
    <property type="project" value="InterPro"/>
</dbReference>
<dbReference type="Proteomes" id="UP001200513">
    <property type="component" value="Chromosome"/>
</dbReference>
<feature type="transmembrane region" description="Helical" evidence="5">
    <location>
        <begin position="130"/>
        <end position="151"/>
    </location>
</feature>
<feature type="transmembrane region" description="Helical" evidence="5">
    <location>
        <begin position="249"/>
        <end position="272"/>
    </location>
</feature>
<dbReference type="PANTHER" id="PTHR43229:SF6">
    <property type="entry name" value="ABC-TYPE MULTIDRUG TRANSPORT SYSTEM, PERMEASE COMPONENT"/>
    <property type="match status" value="1"/>
</dbReference>
<protein>
    <submittedName>
        <fullName evidence="7">ABC transporter permease</fullName>
    </submittedName>
</protein>
<evidence type="ECO:0000313" key="7">
    <source>
        <dbReference type="EMBL" id="UJG44323.1"/>
    </source>
</evidence>
<dbReference type="InterPro" id="IPR000412">
    <property type="entry name" value="ABC_2_transport"/>
</dbReference>
<dbReference type="PROSITE" id="PS51012">
    <property type="entry name" value="ABC_TM2"/>
    <property type="match status" value="1"/>
</dbReference>
<evidence type="ECO:0000256" key="2">
    <source>
        <dbReference type="ARBA" id="ARBA00022692"/>
    </source>
</evidence>
<proteinExistence type="predicted"/>
<organism evidence="7">
    <name type="scientific">Candidatus Heimdallarchaeum endolithica</name>
    <dbReference type="NCBI Taxonomy" id="2876572"/>
    <lineage>
        <taxon>Archaea</taxon>
        <taxon>Promethearchaeati</taxon>
        <taxon>Candidatus Heimdallarchaeota</taxon>
        <taxon>Candidatus Heimdallarchaeia (ex Rinke et al. 2021) (nom. nud.)</taxon>
        <taxon>Candidatus Heimdallarchaeales</taxon>
        <taxon>Candidatus Heimdallarchaeaceae</taxon>
        <taxon>Candidatus Heimdallarchaeum</taxon>
    </lineage>
</organism>
<feature type="transmembrane region" description="Helical" evidence="5">
    <location>
        <begin position="194"/>
        <end position="219"/>
    </location>
</feature>
<evidence type="ECO:0000256" key="1">
    <source>
        <dbReference type="ARBA" id="ARBA00004141"/>
    </source>
</evidence>
<sequence>MNEEKYKTKVNQLKWELVGALAIFKKSWQVQKRYPLAFFFYAISPILWLLPHLIFSSALVGGRYSENLYSLIGYGDVLVYTSLGLVFMAIFSSTMWGTTYSIRNEELSGTLENLYISPISRYSIILGNTLFYLTQAMIGCIIQLTIIGIWYREAFSWTNFLLSSVFLLIGFLLIQGISLPLIAFVFWQKEGWKIILLGESLILFITPVTFPIVVLPTLLQNIAKFNPLNYAIEGFRNAFLFGNSGTVQMYLLLLLLILPFATTIGITIFHFAEKKLRKKALLGQY</sequence>
<comment type="subcellular location">
    <subcellularLocation>
        <location evidence="1">Membrane</location>
        <topology evidence="1">Multi-pass membrane protein</topology>
    </subcellularLocation>
</comment>
<dbReference type="InterPro" id="IPR051784">
    <property type="entry name" value="Nod_factor_ABC_transporter"/>
</dbReference>
<feature type="domain" description="ABC transmembrane type-2" evidence="6">
    <location>
        <begin position="36"/>
        <end position="272"/>
    </location>
</feature>
<evidence type="ECO:0000256" key="3">
    <source>
        <dbReference type="ARBA" id="ARBA00022989"/>
    </source>
</evidence>
<evidence type="ECO:0000256" key="4">
    <source>
        <dbReference type="ARBA" id="ARBA00023136"/>
    </source>
</evidence>
<dbReference type="AlphaFoldDB" id="A0A9Y1FQ87"/>
<evidence type="ECO:0000259" key="6">
    <source>
        <dbReference type="PROSITE" id="PS51012"/>
    </source>
</evidence>
<dbReference type="PANTHER" id="PTHR43229">
    <property type="entry name" value="NODULATION PROTEIN J"/>
    <property type="match status" value="1"/>
</dbReference>
<keyword evidence="2 5" id="KW-0812">Transmembrane</keyword>
<feature type="transmembrane region" description="Helical" evidence="5">
    <location>
        <begin position="163"/>
        <end position="187"/>
    </location>
</feature>
<accession>A0A9Y1FQ87</accession>
<reference evidence="7" key="1">
    <citation type="journal article" date="2022" name="Nat. Microbiol.">
        <title>Unique mobile elements and scalable gene flow at the prokaryote-eukaryote boundary revealed by circularized Asgard archaea genomes.</title>
        <authorList>
            <person name="Wu F."/>
            <person name="Speth D.R."/>
            <person name="Philosof A."/>
            <person name="Cremiere A."/>
            <person name="Narayanan A."/>
            <person name="Barco R.A."/>
            <person name="Connon S.A."/>
            <person name="Amend J.P."/>
            <person name="Antoshechkin I.A."/>
            <person name="Orphan V.J."/>
        </authorList>
    </citation>
    <scope>NUCLEOTIDE SEQUENCE</scope>
    <source>
        <strain evidence="7">PR6</strain>
    </source>
</reference>
<dbReference type="GO" id="GO:0140359">
    <property type="term" value="F:ABC-type transporter activity"/>
    <property type="evidence" value="ECO:0007669"/>
    <property type="project" value="InterPro"/>
</dbReference>
<keyword evidence="3 5" id="KW-1133">Transmembrane helix</keyword>
<dbReference type="Pfam" id="PF01061">
    <property type="entry name" value="ABC2_membrane"/>
    <property type="match status" value="1"/>
</dbReference>
<dbReference type="PIRSF" id="PIRSF006648">
    <property type="entry name" value="DrrB"/>
    <property type="match status" value="1"/>
</dbReference>
<name>A0A9Y1FQ87_9ARCH</name>
<feature type="transmembrane region" description="Helical" evidence="5">
    <location>
        <begin position="34"/>
        <end position="59"/>
    </location>
</feature>
<dbReference type="InterPro" id="IPR047817">
    <property type="entry name" value="ABC2_TM_bact-type"/>
</dbReference>
<evidence type="ECO:0000256" key="5">
    <source>
        <dbReference type="SAM" id="Phobius"/>
    </source>
</evidence>
<dbReference type="EMBL" id="CP084167">
    <property type="protein sequence ID" value="UJG44323.1"/>
    <property type="molecule type" value="Genomic_DNA"/>
</dbReference>